<keyword evidence="1" id="KW-1133">Transmembrane helix</keyword>
<feature type="transmembrane region" description="Helical" evidence="1">
    <location>
        <begin position="233"/>
        <end position="253"/>
    </location>
</feature>
<keyword evidence="1" id="KW-0472">Membrane</keyword>
<evidence type="ECO:0000313" key="2">
    <source>
        <dbReference type="EMBL" id="GAA4887528.1"/>
    </source>
</evidence>
<protein>
    <submittedName>
        <fullName evidence="2">Uncharacterized protein</fullName>
    </submittedName>
</protein>
<evidence type="ECO:0000256" key="1">
    <source>
        <dbReference type="SAM" id="Phobius"/>
    </source>
</evidence>
<feature type="transmembrane region" description="Helical" evidence="1">
    <location>
        <begin position="90"/>
        <end position="107"/>
    </location>
</feature>
<proteinExistence type="predicted"/>
<feature type="transmembrane region" description="Helical" evidence="1">
    <location>
        <begin position="113"/>
        <end position="131"/>
    </location>
</feature>
<organism evidence="2 3">
    <name type="scientific">Ferrimonas pelagia</name>
    <dbReference type="NCBI Taxonomy" id="1177826"/>
    <lineage>
        <taxon>Bacteria</taxon>
        <taxon>Pseudomonadati</taxon>
        <taxon>Pseudomonadota</taxon>
        <taxon>Gammaproteobacteria</taxon>
        <taxon>Alteromonadales</taxon>
        <taxon>Ferrimonadaceae</taxon>
        <taxon>Ferrimonas</taxon>
    </lineage>
</organism>
<feature type="transmembrane region" description="Helical" evidence="1">
    <location>
        <begin position="177"/>
        <end position="197"/>
    </location>
</feature>
<evidence type="ECO:0000313" key="3">
    <source>
        <dbReference type="Proteomes" id="UP001499988"/>
    </source>
</evidence>
<dbReference type="Proteomes" id="UP001499988">
    <property type="component" value="Unassembled WGS sequence"/>
</dbReference>
<name>A0ABP9F3R8_9GAMM</name>
<keyword evidence="3" id="KW-1185">Reference proteome</keyword>
<dbReference type="EMBL" id="BAABJZ010000071">
    <property type="protein sequence ID" value="GAA4887528.1"/>
    <property type="molecule type" value="Genomic_DNA"/>
</dbReference>
<feature type="transmembrane region" description="Helical" evidence="1">
    <location>
        <begin position="151"/>
        <end position="171"/>
    </location>
</feature>
<feature type="transmembrane region" description="Helical" evidence="1">
    <location>
        <begin position="30"/>
        <end position="50"/>
    </location>
</feature>
<feature type="transmembrane region" description="Helical" evidence="1">
    <location>
        <begin position="6"/>
        <end position="23"/>
    </location>
</feature>
<dbReference type="RefSeq" id="WP_345335356.1">
    <property type="nucleotide sequence ID" value="NZ_BAABJZ010000071.1"/>
</dbReference>
<keyword evidence="1" id="KW-0812">Transmembrane</keyword>
<reference evidence="3" key="1">
    <citation type="journal article" date="2019" name="Int. J. Syst. Evol. Microbiol.">
        <title>The Global Catalogue of Microorganisms (GCM) 10K type strain sequencing project: providing services to taxonomists for standard genome sequencing and annotation.</title>
        <authorList>
            <consortium name="The Broad Institute Genomics Platform"/>
            <consortium name="The Broad Institute Genome Sequencing Center for Infectious Disease"/>
            <person name="Wu L."/>
            <person name="Ma J."/>
        </authorList>
    </citation>
    <scope>NUCLEOTIDE SEQUENCE [LARGE SCALE GENOMIC DNA]</scope>
    <source>
        <strain evidence="3">JCM 18401</strain>
    </source>
</reference>
<feature type="transmembrane region" description="Helical" evidence="1">
    <location>
        <begin position="56"/>
        <end position="78"/>
    </location>
</feature>
<accession>A0ABP9F3R8</accession>
<feature type="transmembrane region" description="Helical" evidence="1">
    <location>
        <begin position="209"/>
        <end position="227"/>
    </location>
</feature>
<comment type="caution">
    <text evidence="2">The sequence shown here is derived from an EMBL/GenBank/DDBJ whole genome shotgun (WGS) entry which is preliminary data.</text>
</comment>
<gene>
    <name evidence="2" type="ORF">GCM10023333_21190</name>
</gene>
<sequence>MELMILAKVLVAVGVIMGLAWVAERVGPDWAGVLTGFPLGTAILLFFYGIEQGPEFAAAAAYYGLLGQVATTGFATIYTLCAHRMHVRSWWPMGLALLGLLAAASLGQAAPALGRWGALIALIGAVLAIGLTRHIPESQFAAVSASKRMLWARAMFAAGLVVLITALANVLPHQWAGVMASFPLTLLPLMLLMQLNYDNRPAMILAKHFPYGLGSLILYTLGVAQFYPWIGIGLGTLSAFALAGLYLGLFSLWHRRRGRLRAAPSEALPAEH</sequence>